<evidence type="ECO:0000313" key="3">
    <source>
        <dbReference type="Proteomes" id="UP000065261"/>
    </source>
</evidence>
<proteinExistence type="predicted"/>
<reference evidence="2 3" key="1">
    <citation type="submission" date="2015-03" db="EMBL/GenBank/DDBJ databases">
        <authorList>
            <person name="Murphy D."/>
        </authorList>
    </citation>
    <scope>NUCLEOTIDE SEQUENCE [LARGE SCALE GENOMIC DNA]</scope>
    <source>
        <strain evidence="2 3">KMM 520</strain>
    </source>
</reference>
<feature type="domain" description="HEPN/Toprim N-terminal" evidence="1">
    <location>
        <begin position="1"/>
        <end position="199"/>
    </location>
</feature>
<gene>
    <name evidence="2" type="ORF">PTRA_a1914</name>
</gene>
<accession>A0A0U2ISL5</accession>
<evidence type="ECO:0000313" key="2">
    <source>
        <dbReference type="EMBL" id="ALS33055.1"/>
    </source>
</evidence>
<dbReference type="PATRIC" id="fig|1315283.4.peg.1648"/>
<dbReference type="Pfam" id="PF18871">
    <property type="entry name" value="HEPN_Toprim_N"/>
    <property type="match status" value="1"/>
</dbReference>
<dbReference type="Proteomes" id="UP000065261">
    <property type="component" value="Chromosome I"/>
</dbReference>
<organism evidence="2">
    <name type="scientific">Pseudoalteromonas translucida KMM 520</name>
    <dbReference type="NCBI Taxonomy" id="1315283"/>
    <lineage>
        <taxon>Bacteria</taxon>
        <taxon>Pseudomonadati</taxon>
        <taxon>Pseudomonadota</taxon>
        <taxon>Gammaproteobacteria</taxon>
        <taxon>Alteromonadales</taxon>
        <taxon>Pseudoalteromonadaceae</taxon>
        <taxon>Pseudoalteromonas</taxon>
    </lineage>
</organism>
<dbReference type="AlphaFoldDB" id="A0A0U2ISL5"/>
<dbReference type="KEGG" id="ptn:PTRA_a1914"/>
<dbReference type="RefSeq" id="WP_058373403.1">
    <property type="nucleotide sequence ID" value="NZ_CP011034.1"/>
</dbReference>
<protein>
    <recommendedName>
        <fullName evidence="1">HEPN/Toprim N-terminal domain-containing protein</fullName>
    </recommendedName>
</protein>
<sequence>MGSSVSLDVGSLEFDYSKGEYFNNHSKLFMQSDYGVINTHMYEDELHEETGFSRTLGEVKLRLDLLGYKLKDIQTIYEKSILDFFEETFLELVSSEDFVKVVSAMNIDDLERISENPGSTFYNYLSEVVFKQNDFENAKEPILANSDDFFIFLDRLHPYAYMRLLAENPKNQHVKVMWRTQEIVEGRLVTKDKLHTGVDDEHKFLIITEGSSDLFIIKRAMTLLRPDVTDFFTYVDMKKHYPFTGTGSLYKFFQGLASIGMLNKCLFIFDNDAEGVEKYEKTAEIKAPKNLKVMKLPDLEEFSRFATEGPTGRHYADVNGKAVAIECFLDLSYKVSKEPVVRWSLYKSDMKTYHGALEEKEHYTKQFKKVKSIDDRYDFRKLNLLIDHIVDVCKS</sequence>
<dbReference type="EMBL" id="CP011034">
    <property type="protein sequence ID" value="ALS33055.1"/>
    <property type="molecule type" value="Genomic_DNA"/>
</dbReference>
<name>A0A0U2ISL5_9GAMM</name>
<evidence type="ECO:0000259" key="1">
    <source>
        <dbReference type="Pfam" id="PF18871"/>
    </source>
</evidence>
<dbReference type="OrthoDB" id="5141316at2"/>
<dbReference type="InterPro" id="IPR041487">
    <property type="entry name" value="HEPN/Toprim-NTD1"/>
</dbReference>